<dbReference type="VEuPathDB" id="ToxoDB:TGARI_364130"/>
<dbReference type="AlphaFoldDB" id="A0A139YAN4"/>
<reference evidence="1 2" key="1">
    <citation type="journal article" date="2016" name="Nat. Commun.">
        <title>Local admixture of amplified and diversified secreted pathogenesis determinants shapes mosaic Toxoplasma gondii genomes.</title>
        <authorList>
            <person name="Lorenzi H."/>
            <person name="Khan A."/>
            <person name="Behnke M.S."/>
            <person name="Namasivayam S."/>
            <person name="Swapna L.S."/>
            <person name="Hadjithomas M."/>
            <person name="Karamycheva S."/>
            <person name="Pinney D."/>
            <person name="Brunk B.P."/>
            <person name="Ajioka J.W."/>
            <person name="Ajzenberg D."/>
            <person name="Boothroyd J.C."/>
            <person name="Boyle J.P."/>
            <person name="Darde M.L."/>
            <person name="Diaz-Miranda M.A."/>
            <person name="Dubey J.P."/>
            <person name="Fritz H.M."/>
            <person name="Gennari S.M."/>
            <person name="Gregory B.D."/>
            <person name="Kim K."/>
            <person name="Saeij J.P."/>
            <person name="Su C."/>
            <person name="White M.W."/>
            <person name="Zhu X.Q."/>
            <person name="Howe D.K."/>
            <person name="Rosenthal B.M."/>
            <person name="Grigg M.E."/>
            <person name="Parkinson J."/>
            <person name="Liu L."/>
            <person name="Kissinger J.C."/>
            <person name="Roos D.S."/>
            <person name="Sibley L.D."/>
        </authorList>
    </citation>
    <scope>NUCLEOTIDE SEQUENCE [LARGE SCALE GENOMIC DNA]</scope>
    <source>
        <strain evidence="1 2">ARI</strain>
    </source>
</reference>
<organism evidence="1 2">
    <name type="scientific">Toxoplasma gondii ARI</name>
    <dbReference type="NCBI Taxonomy" id="1074872"/>
    <lineage>
        <taxon>Eukaryota</taxon>
        <taxon>Sar</taxon>
        <taxon>Alveolata</taxon>
        <taxon>Apicomplexa</taxon>
        <taxon>Conoidasida</taxon>
        <taxon>Coccidia</taxon>
        <taxon>Eucoccidiorida</taxon>
        <taxon>Eimeriorina</taxon>
        <taxon>Sarcocystidae</taxon>
        <taxon>Toxoplasma</taxon>
    </lineage>
</organism>
<evidence type="ECO:0000313" key="1">
    <source>
        <dbReference type="EMBL" id="KYF49985.1"/>
    </source>
</evidence>
<gene>
    <name evidence="1" type="ORF">TGARI_364130</name>
</gene>
<proteinExistence type="predicted"/>
<protein>
    <submittedName>
        <fullName evidence="1">Uncharacterized protein</fullName>
    </submittedName>
</protein>
<accession>A0A139YAN4</accession>
<name>A0A139YAN4_TOXGO</name>
<dbReference type="Proteomes" id="UP000074247">
    <property type="component" value="Unassembled WGS sequence"/>
</dbReference>
<dbReference type="EMBL" id="AGQS02003348">
    <property type="protein sequence ID" value="KYF49985.1"/>
    <property type="molecule type" value="Genomic_DNA"/>
</dbReference>
<evidence type="ECO:0000313" key="2">
    <source>
        <dbReference type="Proteomes" id="UP000074247"/>
    </source>
</evidence>
<comment type="caution">
    <text evidence="1">The sequence shown here is derived from an EMBL/GenBank/DDBJ whole genome shotgun (WGS) entry which is preliminary data.</text>
</comment>
<sequence length="147" mass="15393">MSDVALVCARVCCSSNSVPPASDSSSSTWELLYFEVKASLPHSAKSKATWSASSFCIVSSPKFTNVVSMSASIGTATFFTRHTTAGLFGDSFAVLELSFSPALRSLVPGRLAIPSGQIDKQLLPEVPFRGGESTPGFPAKIWAIGAA</sequence>